<keyword evidence="2" id="KW-1133">Transmembrane helix</keyword>
<feature type="chain" id="PRO_5045999321" description="Excalibur calcium-binding protein" evidence="3">
    <location>
        <begin position="28"/>
        <end position="141"/>
    </location>
</feature>
<keyword evidence="5" id="KW-1185">Reference proteome</keyword>
<evidence type="ECO:0008006" key="6">
    <source>
        <dbReference type="Google" id="ProtNLM"/>
    </source>
</evidence>
<keyword evidence="3" id="KW-0732">Signal</keyword>
<protein>
    <recommendedName>
        <fullName evidence="6">Excalibur calcium-binding protein</fullName>
    </recommendedName>
</protein>
<evidence type="ECO:0000313" key="4">
    <source>
        <dbReference type="EMBL" id="MDQ0935456.1"/>
    </source>
</evidence>
<dbReference type="RefSeq" id="WP_307629011.1">
    <property type="nucleotide sequence ID" value="NZ_JAUSZS010000007.1"/>
</dbReference>
<sequence length="141" mass="14226">MRCRNTVVGTSLAVVAALAPLSGIAHAQNDLNCRDFAFQEDAQAVFNMDPSDPNHLDEDQGPDDGIACEVLPRRSSTSAVPVGPTPVSTLASSPSSVPSRGVAGGLGGTSGPSAVETAAGLGLVAVGTALIGFTVARRRRT</sequence>
<organism evidence="4 5">
    <name type="scientific">Streptomyces turgidiscabies</name>
    <dbReference type="NCBI Taxonomy" id="85558"/>
    <lineage>
        <taxon>Bacteria</taxon>
        <taxon>Bacillati</taxon>
        <taxon>Actinomycetota</taxon>
        <taxon>Actinomycetes</taxon>
        <taxon>Kitasatosporales</taxon>
        <taxon>Streptomycetaceae</taxon>
        <taxon>Streptomyces</taxon>
    </lineage>
</organism>
<feature type="compositionally biased region" description="Low complexity" evidence="1">
    <location>
        <begin position="85"/>
        <end position="99"/>
    </location>
</feature>
<dbReference type="EMBL" id="JAUSZS010000007">
    <property type="protein sequence ID" value="MDQ0935456.1"/>
    <property type="molecule type" value="Genomic_DNA"/>
</dbReference>
<reference evidence="4 5" key="1">
    <citation type="submission" date="2023-07" db="EMBL/GenBank/DDBJ databases">
        <title>Comparative genomics of wheat-associated soil bacteria to identify genetic determinants of phenazine resistance.</title>
        <authorList>
            <person name="Mouncey N."/>
        </authorList>
    </citation>
    <scope>NUCLEOTIDE SEQUENCE [LARGE SCALE GENOMIC DNA]</scope>
    <source>
        <strain evidence="4 5">W2I16</strain>
    </source>
</reference>
<keyword evidence="2" id="KW-0812">Transmembrane</keyword>
<proteinExistence type="predicted"/>
<name>A0ABU0RTY3_9ACTN</name>
<comment type="caution">
    <text evidence="4">The sequence shown here is derived from an EMBL/GenBank/DDBJ whole genome shotgun (WGS) entry which is preliminary data.</text>
</comment>
<dbReference type="Proteomes" id="UP001223072">
    <property type="component" value="Unassembled WGS sequence"/>
</dbReference>
<evidence type="ECO:0000256" key="2">
    <source>
        <dbReference type="SAM" id="Phobius"/>
    </source>
</evidence>
<evidence type="ECO:0000256" key="3">
    <source>
        <dbReference type="SAM" id="SignalP"/>
    </source>
</evidence>
<feature type="transmembrane region" description="Helical" evidence="2">
    <location>
        <begin position="118"/>
        <end position="136"/>
    </location>
</feature>
<feature type="region of interest" description="Disordered" evidence="1">
    <location>
        <begin position="74"/>
        <end position="108"/>
    </location>
</feature>
<evidence type="ECO:0000313" key="5">
    <source>
        <dbReference type="Proteomes" id="UP001223072"/>
    </source>
</evidence>
<keyword evidence="2" id="KW-0472">Membrane</keyword>
<evidence type="ECO:0000256" key="1">
    <source>
        <dbReference type="SAM" id="MobiDB-lite"/>
    </source>
</evidence>
<feature type="signal peptide" evidence="3">
    <location>
        <begin position="1"/>
        <end position="27"/>
    </location>
</feature>
<accession>A0ABU0RTY3</accession>
<gene>
    <name evidence="4" type="ORF">QFZ49_005428</name>
</gene>